<protein>
    <submittedName>
        <fullName evidence="2">Glycosyltransferase, group 1 family protein</fullName>
    </submittedName>
</protein>
<reference evidence="2 3" key="1">
    <citation type="submission" date="2013-04" db="EMBL/GenBank/DDBJ databases">
        <authorList>
            <person name="Weinstock G."/>
            <person name="Sodergren E."/>
            <person name="Lobos E.A."/>
            <person name="Fulton L."/>
            <person name="Fulton R."/>
            <person name="Courtney L."/>
            <person name="Fronick C."/>
            <person name="O'Laughlin M."/>
            <person name="Godfrey J."/>
            <person name="Wilson R.M."/>
            <person name="Miner T."/>
            <person name="Farmer C."/>
            <person name="Delehaunty K."/>
            <person name="Cordes M."/>
            <person name="Minx P."/>
            <person name="Tomlinson C."/>
            <person name="Chen J."/>
            <person name="Wollam A."/>
            <person name="Pepin K.H."/>
            <person name="Palsikar V.B."/>
            <person name="Zhang X."/>
            <person name="Suruliraj S."/>
            <person name="Perna N.T."/>
            <person name="Plunkett G."/>
            <person name="Warren W."/>
            <person name="Mitreva M."/>
            <person name="Mardis E.R."/>
            <person name="Wilson R.K."/>
        </authorList>
    </citation>
    <scope>NUCLEOTIDE SEQUENCE [LARGE SCALE GENOMIC DNA]</scope>
    <source>
        <strain evidence="2 3">DSM 4568</strain>
    </source>
</reference>
<feature type="domain" description="Glycosyl transferase family 1" evidence="1">
    <location>
        <begin position="65"/>
        <end position="201"/>
    </location>
</feature>
<name>S3JS49_9ENTR</name>
<sequence>MGRRTSKVIVGSDDLYKKAGLLYPKKIIINSCLPLSGDFYEQLAINGTPNTNDSLGVISFDKQAPIRILFFGGITAYKGLHYLNDVISTLPAGYINVRIIGRGDLKKVAPDLYARSLNEKDVTWINRFASAEEVISELKNSDMMFAMYDSVTATSLIDIANSLGVPVLTSELPFFKSKIKDGVNGFIINRNELHEFLNSKIKDKTINKDLVFKYFRTCGVNNQCANSLIANDVVRRMK</sequence>
<organism evidence="2 3">
    <name type="scientific">Cedecea davisae DSM 4568</name>
    <dbReference type="NCBI Taxonomy" id="566551"/>
    <lineage>
        <taxon>Bacteria</taxon>
        <taxon>Pseudomonadati</taxon>
        <taxon>Pseudomonadota</taxon>
        <taxon>Gammaproteobacteria</taxon>
        <taxon>Enterobacterales</taxon>
        <taxon>Enterobacteriaceae</taxon>
        <taxon>Cedecea</taxon>
    </lineage>
</organism>
<evidence type="ECO:0000313" key="2">
    <source>
        <dbReference type="EMBL" id="EPF16009.1"/>
    </source>
</evidence>
<dbReference type="STRING" id="566551.HMPREF0201_02923"/>
<gene>
    <name evidence="2" type="ORF">HMPREF0201_02923</name>
</gene>
<dbReference type="InterPro" id="IPR001296">
    <property type="entry name" value="Glyco_trans_1"/>
</dbReference>
<dbReference type="AlphaFoldDB" id="S3JS49"/>
<dbReference type="Proteomes" id="UP000014585">
    <property type="component" value="Unassembled WGS sequence"/>
</dbReference>
<dbReference type="SUPFAM" id="SSF53756">
    <property type="entry name" value="UDP-Glycosyltransferase/glycogen phosphorylase"/>
    <property type="match status" value="1"/>
</dbReference>
<dbReference type="Gene3D" id="3.40.50.2000">
    <property type="entry name" value="Glycogen Phosphorylase B"/>
    <property type="match status" value="1"/>
</dbReference>
<dbReference type="EMBL" id="ATDT01000024">
    <property type="protein sequence ID" value="EPF16009.1"/>
    <property type="molecule type" value="Genomic_DNA"/>
</dbReference>
<evidence type="ECO:0000313" key="3">
    <source>
        <dbReference type="Proteomes" id="UP000014585"/>
    </source>
</evidence>
<evidence type="ECO:0000259" key="1">
    <source>
        <dbReference type="Pfam" id="PF00534"/>
    </source>
</evidence>
<dbReference type="PATRIC" id="fig|566551.4.peg.2668"/>
<dbReference type="Pfam" id="PF00534">
    <property type="entry name" value="Glycos_transf_1"/>
    <property type="match status" value="1"/>
</dbReference>
<dbReference type="HOGENOM" id="CLU_1003385_0_0_6"/>
<comment type="caution">
    <text evidence="2">The sequence shown here is derived from an EMBL/GenBank/DDBJ whole genome shotgun (WGS) entry which is preliminary data.</text>
</comment>
<accession>S3JS49</accession>
<keyword evidence="2" id="KW-0808">Transferase</keyword>
<dbReference type="GO" id="GO:0016757">
    <property type="term" value="F:glycosyltransferase activity"/>
    <property type="evidence" value="ECO:0007669"/>
    <property type="project" value="InterPro"/>
</dbReference>
<proteinExistence type="predicted"/>